<sequence length="608" mass="70480">MLIHGIMIENNYTREIVDSNQSSPNYCTANSYKQIYSVLIYYVFYLFRDIWRDNYMKFIKNKAQRKQIYSLPSVFSAIFLSSFSFFPQVNQTEEKTVHTAYFETMISEMKSIFSAQPKIVFILLALTICIFSLLLIIYFMFLREEKHHFFKIAYIDELTGMHNLHWFEENVPKIIAREHEKKFAVLSANINRFDIIRNCYGEETSNNILNYCARIVGEECRSHNGYAARANSDYFLCLIPYQEKEFLKKDLEGIEKKYEGFSIKSQTLILKWTFGICLLPQNCAIDIKKAINAATVARKEADVNFSPIVFFNEQMLAQINLRESIRNFQEQALQQQEFEVYFQPKYHMKDQSLVGAEALIRWNSKEIGFLSPAQFIPIFENNGFILKLDFFVLKTVLSFLEKREKAGKRIVPISVNQSRVHLNDEKYVEDLRKLFLKFDLPTGMIELELTETAFSDIQNAQKIMNEIRQLGFLTSIDDFGAGYSSLLMLNAVPIDILKLDRFFLTDSCDSERTREILSHIVSMANALNIRIICEGVETNSQAEFLMSVGCNFAQGYLYGKPMPQKDFEQLLDQTSNLMVNDSDSFAIKASDMIGMTASEQIAIQIINL</sequence>
<accession>A0A0S7BUT4</accession>
<keyword evidence="1" id="KW-0472">Membrane</keyword>
<dbReference type="EMBL" id="DF968181">
    <property type="protein sequence ID" value="GAP40576.1"/>
    <property type="molecule type" value="Genomic_DNA"/>
</dbReference>
<proteinExistence type="predicted"/>
<dbReference type="STRING" id="1678840.ATC1_13553"/>
<dbReference type="OrthoDB" id="158981at2"/>
<protein>
    <submittedName>
        <fullName evidence="4">C-di-GMP-specific phosphodiesterase class I</fullName>
    </submittedName>
</protein>
<feature type="domain" description="GGDEF" evidence="3">
    <location>
        <begin position="181"/>
        <end position="313"/>
    </location>
</feature>
<dbReference type="GO" id="GO:0071111">
    <property type="term" value="F:cyclic-guanylate-specific phosphodiesterase activity"/>
    <property type="evidence" value="ECO:0007669"/>
    <property type="project" value="InterPro"/>
</dbReference>
<gene>
    <name evidence="4" type="ORF">ATC1_13553</name>
</gene>
<evidence type="ECO:0000313" key="4">
    <source>
        <dbReference type="EMBL" id="GAP40576.1"/>
    </source>
</evidence>
<organism evidence="4">
    <name type="scientific">Flexilinea flocculi</name>
    <dbReference type="NCBI Taxonomy" id="1678840"/>
    <lineage>
        <taxon>Bacteria</taxon>
        <taxon>Bacillati</taxon>
        <taxon>Chloroflexota</taxon>
        <taxon>Anaerolineae</taxon>
        <taxon>Anaerolineales</taxon>
        <taxon>Anaerolineaceae</taxon>
        <taxon>Flexilinea</taxon>
    </lineage>
</organism>
<evidence type="ECO:0000313" key="5">
    <source>
        <dbReference type="Proteomes" id="UP000053370"/>
    </source>
</evidence>
<dbReference type="InterPro" id="IPR035919">
    <property type="entry name" value="EAL_sf"/>
</dbReference>
<dbReference type="PROSITE" id="PS50887">
    <property type="entry name" value="GGDEF"/>
    <property type="match status" value="1"/>
</dbReference>
<keyword evidence="5" id="KW-1185">Reference proteome</keyword>
<evidence type="ECO:0000259" key="3">
    <source>
        <dbReference type="PROSITE" id="PS50887"/>
    </source>
</evidence>
<dbReference type="InterPro" id="IPR001633">
    <property type="entry name" value="EAL_dom"/>
</dbReference>
<dbReference type="CDD" id="cd01948">
    <property type="entry name" value="EAL"/>
    <property type="match status" value="1"/>
</dbReference>
<feature type="transmembrane region" description="Helical" evidence="1">
    <location>
        <begin position="31"/>
        <end position="47"/>
    </location>
</feature>
<feature type="transmembrane region" description="Helical" evidence="1">
    <location>
        <begin position="119"/>
        <end position="141"/>
    </location>
</feature>
<dbReference type="Proteomes" id="UP000053370">
    <property type="component" value="Unassembled WGS sequence"/>
</dbReference>
<dbReference type="Pfam" id="PF00563">
    <property type="entry name" value="EAL"/>
    <property type="match status" value="1"/>
</dbReference>
<dbReference type="AlphaFoldDB" id="A0A0S7BUT4"/>
<dbReference type="Gene3D" id="3.30.70.270">
    <property type="match status" value="1"/>
</dbReference>
<keyword evidence="1" id="KW-1133">Transmembrane helix</keyword>
<keyword evidence="1" id="KW-0812">Transmembrane</keyword>
<dbReference type="SMART" id="SM00267">
    <property type="entry name" value="GGDEF"/>
    <property type="match status" value="1"/>
</dbReference>
<dbReference type="Pfam" id="PF00990">
    <property type="entry name" value="GGDEF"/>
    <property type="match status" value="1"/>
</dbReference>
<dbReference type="PANTHER" id="PTHR33121:SF70">
    <property type="entry name" value="SIGNALING PROTEIN YKOW"/>
    <property type="match status" value="1"/>
</dbReference>
<evidence type="ECO:0000259" key="2">
    <source>
        <dbReference type="PROSITE" id="PS50883"/>
    </source>
</evidence>
<dbReference type="PROSITE" id="PS50883">
    <property type="entry name" value="EAL"/>
    <property type="match status" value="1"/>
</dbReference>
<dbReference type="Gene3D" id="3.20.20.450">
    <property type="entry name" value="EAL domain"/>
    <property type="match status" value="1"/>
</dbReference>
<dbReference type="SUPFAM" id="SSF55073">
    <property type="entry name" value="Nucleotide cyclase"/>
    <property type="match status" value="1"/>
</dbReference>
<dbReference type="PANTHER" id="PTHR33121">
    <property type="entry name" value="CYCLIC DI-GMP PHOSPHODIESTERASE PDEF"/>
    <property type="match status" value="1"/>
</dbReference>
<feature type="transmembrane region" description="Helical" evidence="1">
    <location>
        <begin position="68"/>
        <end position="86"/>
    </location>
</feature>
<dbReference type="InterPro" id="IPR029787">
    <property type="entry name" value="Nucleotide_cyclase"/>
</dbReference>
<feature type="domain" description="EAL" evidence="2">
    <location>
        <begin position="322"/>
        <end position="575"/>
    </location>
</feature>
<dbReference type="SUPFAM" id="SSF141868">
    <property type="entry name" value="EAL domain-like"/>
    <property type="match status" value="1"/>
</dbReference>
<dbReference type="SMART" id="SM00052">
    <property type="entry name" value="EAL"/>
    <property type="match status" value="1"/>
</dbReference>
<dbReference type="InterPro" id="IPR000160">
    <property type="entry name" value="GGDEF_dom"/>
</dbReference>
<evidence type="ECO:0000256" key="1">
    <source>
        <dbReference type="SAM" id="Phobius"/>
    </source>
</evidence>
<name>A0A0S7BUT4_9CHLR</name>
<dbReference type="InterPro" id="IPR043128">
    <property type="entry name" value="Rev_trsase/Diguanyl_cyclase"/>
</dbReference>
<dbReference type="InterPro" id="IPR050706">
    <property type="entry name" value="Cyclic-di-GMP_PDE-like"/>
</dbReference>
<reference evidence="4" key="1">
    <citation type="journal article" date="2015" name="Genome Announc.">
        <title>Draft Genome Sequence of Anaerolineae Strain TC1, a Novel Isolate from a Methanogenic Wastewater Treatment System.</title>
        <authorList>
            <person name="Matsuura N."/>
            <person name="Tourlousse D.M."/>
            <person name="Sun L."/>
            <person name="Toyonaga M."/>
            <person name="Kuroda K."/>
            <person name="Ohashi A."/>
            <person name="Cruz R."/>
            <person name="Yamaguchi T."/>
            <person name="Sekiguchi Y."/>
        </authorList>
    </citation>
    <scope>NUCLEOTIDE SEQUENCE [LARGE SCALE GENOMIC DNA]</scope>
    <source>
        <strain evidence="4">TC1</strain>
    </source>
</reference>